<protein>
    <submittedName>
        <fullName evidence="1">Uncharacterized protein</fullName>
    </submittedName>
</protein>
<dbReference type="EMBL" id="ANOH01000007">
    <property type="protein sequence ID" value="EMI58440.1"/>
    <property type="molecule type" value="Genomic_DNA"/>
</dbReference>
<organism evidence="1 2">
    <name type="scientific">Rhodopirellula sallentina SM41</name>
    <dbReference type="NCBI Taxonomy" id="1263870"/>
    <lineage>
        <taxon>Bacteria</taxon>
        <taxon>Pseudomonadati</taxon>
        <taxon>Planctomycetota</taxon>
        <taxon>Planctomycetia</taxon>
        <taxon>Pirellulales</taxon>
        <taxon>Pirellulaceae</taxon>
        <taxon>Rhodopirellula</taxon>
    </lineage>
</organism>
<proteinExistence type="predicted"/>
<accession>M5UAJ0</accession>
<evidence type="ECO:0000313" key="2">
    <source>
        <dbReference type="Proteomes" id="UP000011885"/>
    </source>
</evidence>
<dbReference type="PATRIC" id="fig|1263870.3.peg.128"/>
<dbReference type="AlphaFoldDB" id="M5UAJ0"/>
<dbReference type="InterPro" id="IPR029475">
    <property type="entry name" value="DUF6807"/>
</dbReference>
<reference evidence="1 2" key="1">
    <citation type="journal article" date="2013" name="Mar. Genomics">
        <title>Expression of sulfatases in Rhodopirellula baltica and the diversity of sulfatases in the genus Rhodopirellula.</title>
        <authorList>
            <person name="Wegner C.E."/>
            <person name="Richter-Heitmann T."/>
            <person name="Klindworth A."/>
            <person name="Klockow C."/>
            <person name="Richter M."/>
            <person name="Achstetter T."/>
            <person name="Glockner F.O."/>
            <person name="Harder J."/>
        </authorList>
    </citation>
    <scope>NUCLEOTIDE SEQUENCE [LARGE SCALE GENOMIC DNA]</scope>
    <source>
        <strain evidence="1 2">SM41</strain>
    </source>
</reference>
<evidence type="ECO:0000313" key="1">
    <source>
        <dbReference type="EMBL" id="EMI58440.1"/>
    </source>
</evidence>
<sequence length="355" mass="38987">MCFVGACACPSVLVADEIGRKEQFASKNATKSIVVEGWSITEGDHGVTIMVDGKLFASYVVDDVNKPYLWPVVGPTGKQMTRAFPMQKVPGESSVQRDHPHHRGITFGHESIVGPDQSGGDSWHEWITFGGLRQGPGNNPDSDQRIATIASIKHLAFTEMEANADHAVVSEICDYVDPKGKRFLSEERRMTFRAQGDSRSIDIDQVFTACDGEVCFADRKDAGLSIRVPVGMAIDSGQGGRVINSEGEVDNDTWSRAAKWCDYHGIVDGEHLGIAFLNHPSSYRFPTRWHVRSYGLFAANPFAMQSYDPTLPDGTTTLQPGEKLKLSHRIIFHIGDASAAGIEKAWQEYAKTAKD</sequence>
<name>M5UAJ0_9BACT</name>
<keyword evidence="2" id="KW-1185">Reference proteome</keyword>
<dbReference type="Proteomes" id="UP000011885">
    <property type="component" value="Unassembled WGS sequence"/>
</dbReference>
<dbReference type="Pfam" id="PF14100">
    <property type="entry name" value="DUF6807"/>
    <property type="match status" value="1"/>
</dbReference>
<comment type="caution">
    <text evidence="1">The sequence shown here is derived from an EMBL/GenBank/DDBJ whole genome shotgun (WGS) entry which is preliminary data.</text>
</comment>
<gene>
    <name evidence="1" type="ORF">RSSM_00115</name>
</gene>